<dbReference type="GO" id="GO:0046677">
    <property type="term" value="P:response to antibiotic"/>
    <property type="evidence" value="ECO:0007669"/>
    <property type="project" value="InterPro"/>
</dbReference>
<name>A0A920CTG0_9BACL</name>
<dbReference type="InterPro" id="IPR052036">
    <property type="entry name" value="Hydrolase/PRTase-associated"/>
</dbReference>
<dbReference type="SUPFAM" id="SSF159501">
    <property type="entry name" value="EreA/ChaN-like"/>
    <property type="match status" value="1"/>
</dbReference>
<dbReference type="Pfam" id="PF05139">
    <property type="entry name" value="Erythro_esteras"/>
    <property type="match status" value="1"/>
</dbReference>
<sequence length="453" mass="52285">MKAIKRFTGMIAAGLAISLMLAPVNTSAANAQTNAAMKGNFQDIKSLTSSDYKDLEFLKPILKDKTVVSLGENFHRVAEYSSMKTRLIKYLHEELGFDVIAFESGLGDSFLTYENMDSLTPKQMMQGSIFPIWHSKETQNLFEYIKKQSKTDKPLYLAGYDMQFTSGYFTQFVAQWIAKVDKEQGQDYFNFEMQAMTDYYGVLNKYGLDNDNNPQVKQEIKKVKDEYEPKYKALIQFMTDHKKELVAAYPKNPHLFEVAVKTLEDRVKFIEMGMYDTRGSYEFRDRIMTENVEWLMKELYPGKKVILWAHNDHLAKNTSKIAVKEQGKWTNSFTSMGELLNKKLKDKEYVIGLYMNSGQASTITTQKLFQIKPMPKGSLEHLFMQSGYKIAFADLSKHKSPNKNNAWMFKPMYAAEDGMTSEIIEPMVMKFVPKEQYDGIIVFDKVKEPTTKY</sequence>
<keyword evidence="1" id="KW-0732">Signal</keyword>
<keyword evidence="3" id="KW-1185">Reference proteome</keyword>
<dbReference type="Proteomes" id="UP000682811">
    <property type="component" value="Unassembled WGS sequence"/>
</dbReference>
<gene>
    <name evidence="2" type="primary">ybfO_1</name>
    <name evidence="2" type="ORF">J34TS1_31830</name>
</gene>
<reference evidence="2 3" key="1">
    <citation type="submission" date="2021-03" db="EMBL/GenBank/DDBJ databases">
        <title>Antimicrobial resistance genes in bacteria isolated from Japanese honey, and their potential for conferring macrolide and lincosamide resistance in the American foulbrood pathogen Paenibacillus larvae.</title>
        <authorList>
            <person name="Okamoto M."/>
            <person name="Kumagai M."/>
            <person name="Kanamori H."/>
            <person name="Takamatsu D."/>
        </authorList>
    </citation>
    <scope>NUCLEOTIDE SEQUENCE [LARGE SCALE GENOMIC DNA]</scope>
    <source>
        <strain evidence="2 3">J34TS1</strain>
    </source>
</reference>
<dbReference type="PANTHER" id="PTHR31299:SF0">
    <property type="entry name" value="ESTERASE, PUTATIVE (AFU_ORTHOLOGUE AFUA_1G05850)-RELATED"/>
    <property type="match status" value="1"/>
</dbReference>
<dbReference type="EMBL" id="BORT01000013">
    <property type="protein sequence ID" value="GIO48418.1"/>
    <property type="molecule type" value="Genomic_DNA"/>
</dbReference>
<dbReference type="RefSeq" id="WP_212979076.1">
    <property type="nucleotide sequence ID" value="NZ_AP025343.1"/>
</dbReference>
<protein>
    <submittedName>
        <fullName evidence="2">Hydrolase YbfO</fullName>
    </submittedName>
</protein>
<accession>A0A920CTG0</accession>
<dbReference type="AlphaFoldDB" id="A0A920CTG0"/>
<feature type="chain" id="PRO_5037241611" evidence="1">
    <location>
        <begin position="29"/>
        <end position="453"/>
    </location>
</feature>
<dbReference type="Gene3D" id="3.40.1660.10">
    <property type="entry name" value="EreA-like (biosynthetic domain)"/>
    <property type="match status" value="1"/>
</dbReference>
<dbReference type="PANTHER" id="PTHR31299">
    <property type="entry name" value="ESTERASE, PUTATIVE (AFU_ORTHOLOGUE AFUA_1G05850)-RELATED"/>
    <property type="match status" value="1"/>
</dbReference>
<dbReference type="Gene3D" id="3.30.1870.10">
    <property type="entry name" value="EreA-like, domain 2"/>
    <property type="match status" value="1"/>
</dbReference>
<organism evidence="2 3">
    <name type="scientific">Paenibacillus azoreducens</name>
    <dbReference type="NCBI Taxonomy" id="116718"/>
    <lineage>
        <taxon>Bacteria</taxon>
        <taxon>Bacillati</taxon>
        <taxon>Bacillota</taxon>
        <taxon>Bacilli</taxon>
        <taxon>Bacillales</taxon>
        <taxon>Paenibacillaceae</taxon>
        <taxon>Paenibacillus</taxon>
    </lineage>
</organism>
<dbReference type="Gene3D" id="1.20.1440.30">
    <property type="entry name" value="Biosynthetic Protein domain"/>
    <property type="match status" value="1"/>
</dbReference>
<dbReference type="GO" id="GO:0016787">
    <property type="term" value="F:hydrolase activity"/>
    <property type="evidence" value="ECO:0007669"/>
    <property type="project" value="UniProtKB-KW"/>
</dbReference>
<evidence type="ECO:0000256" key="1">
    <source>
        <dbReference type="SAM" id="SignalP"/>
    </source>
</evidence>
<evidence type="ECO:0000313" key="3">
    <source>
        <dbReference type="Proteomes" id="UP000682811"/>
    </source>
</evidence>
<proteinExistence type="predicted"/>
<comment type="caution">
    <text evidence="2">The sequence shown here is derived from an EMBL/GenBank/DDBJ whole genome shotgun (WGS) entry which is preliminary data.</text>
</comment>
<keyword evidence="2" id="KW-0378">Hydrolase</keyword>
<feature type="signal peptide" evidence="1">
    <location>
        <begin position="1"/>
        <end position="28"/>
    </location>
</feature>
<dbReference type="CDD" id="cd14728">
    <property type="entry name" value="Ere-like"/>
    <property type="match status" value="1"/>
</dbReference>
<dbReference type="InterPro" id="IPR007815">
    <property type="entry name" value="Emycin_Estase"/>
</dbReference>
<evidence type="ECO:0000313" key="2">
    <source>
        <dbReference type="EMBL" id="GIO48418.1"/>
    </source>
</evidence>